<evidence type="ECO:0000313" key="3">
    <source>
        <dbReference type="Proteomes" id="UP001550850"/>
    </source>
</evidence>
<name>A0ABV2YB37_9ACTN</name>
<reference evidence="2 3" key="1">
    <citation type="submission" date="2024-06" db="EMBL/GenBank/DDBJ databases">
        <title>The Natural Products Discovery Center: Release of the First 8490 Sequenced Strains for Exploring Actinobacteria Biosynthetic Diversity.</title>
        <authorList>
            <person name="Kalkreuter E."/>
            <person name="Kautsar S.A."/>
            <person name="Yang D."/>
            <person name="Bader C.D."/>
            <person name="Teijaro C.N."/>
            <person name="Fluegel L."/>
            <person name="Davis C.M."/>
            <person name="Simpson J.R."/>
            <person name="Lauterbach L."/>
            <person name="Steele A.D."/>
            <person name="Gui C."/>
            <person name="Meng S."/>
            <person name="Li G."/>
            <person name="Viehrig K."/>
            <person name="Ye F."/>
            <person name="Su P."/>
            <person name="Kiefer A.F."/>
            <person name="Nichols A."/>
            <person name="Cepeda A.J."/>
            <person name="Yan W."/>
            <person name="Fan B."/>
            <person name="Jiang Y."/>
            <person name="Adhikari A."/>
            <person name="Zheng C.-J."/>
            <person name="Schuster L."/>
            <person name="Cowan T.M."/>
            <person name="Smanski M.J."/>
            <person name="Chevrette M.G."/>
            <person name="De Carvalho L.P.S."/>
            <person name="Shen B."/>
        </authorList>
    </citation>
    <scope>NUCLEOTIDE SEQUENCE [LARGE SCALE GENOMIC DNA]</scope>
    <source>
        <strain evidence="2 3">NPDC038104</strain>
    </source>
</reference>
<protein>
    <submittedName>
        <fullName evidence="2">Alkaline shock response membrane anchor protein AmaP</fullName>
    </submittedName>
</protein>
<evidence type="ECO:0000256" key="1">
    <source>
        <dbReference type="SAM" id="Phobius"/>
    </source>
</evidence>
<keyword evidence="1" id="KW-0812">Transmembrane</keyword>
<organism evidence="2 3">
    <name type="scientific">Streptomyces fragilis</name>
    <dbReference type="NCBI Taxonomy" id="67301"/>
    <lineage>
        <taxon>Bacteria</taxon>
        <taxon>Bacillati</taxon>
        <taxon>Actinomycetota</taxon>
        <taxon>Actinomycetes</taxon>
        <taxon>Kitasatosporales</taxon>
        <taxon>Streptomycetaceae</taxon>
        <taxon>Streptomyces</taxon>
    </lineage>
</organism>
<dbReference type="NCBIfam" id="NF033218">
    <property type="entry name" value="anchor_AmaP"/>
    <property type="match status" value="1"/>
</dbReference>
<keyword evidence="3" id="KW-1185">Reference proteome</keyword>
<sequence length="195" mass="21709">MNGVLRIVNRVLLGLIGLVLLVVGGSVLAIGLGAPSPGWWIHRDRHDVLLTASERTRWRDQGWWWPVVFAVLAVLVVLALWWLTRSVQRHRLSVVNVDTGDDEGAVLRARALESAVASEAADLDGVERVRVRLTGRRRTPRMRMRVRLEPDADPGHTLDRLTSETLAHARAAVGTTSLPSEIRMRAHAHRGERVS</sequence>
<feature type="transmembrane region" description="Helical" evidence="1">
    <location>
        <begin position="12"/>
        <end position="34"/>
    </location>
</feature>
<keyword evidence="1" id="KW-0472">Membrane</keyword>
<accession>A0ABV2YB37</accession>
<evidence type="ECO:0000313" key="2">
    <source>
        <dbReference type="EMBL" id="MEU3552943.1"/>
    </source>
</evidence>
<gene>
    <name evidence="2" type="primary">amaP</name>
    <name evidence="2" type="ORF">AB0E65_01690</name>
</gene>
<dbReference type="Proteomes" id="UP001550850">
    <property type="component" value="Unassembled WGS sequence"/>
</dbReference>
<dbReference type="EMBL" id="JBEZUR010000002">
    <property type="protein sequence ID" value="MEU3552943.1"/>
    <property type="molecule type" value="Genomic_DNA"/>
</dbReference>
<dbReference type="RefSeq" id="WP_108954006.1">
    <property type="nucleotide sequence ID" value="NZ_BEVZ01000003.1"/>
</dbReference>
<keyword evidence="1" id="KW-1133">Transmembrane helix</keyword>
<comment type="caution">
    <text evidence="2">The sequence shown here is derived from an EMBL/GenBank/DDBJ whole genome shotgun (WGS) entry which is preliminary data.</text>
</comment>
<feature type="transmembrane region" description="Helical" evidence="1">
    <location>
        <begin position="63"/>
        <end position="83"/>
    </location>
</feature>
<proteinExistence type="predicted"/>